<comment type="catalytic activity">
    <reaction evidence="3">
        <text>O-phospho-D-serine + H2O = D-serine + phosphate</text>
        <dbReference type="Rhea" id="RHEA:24873"/>
        <dbReference type="ChEBI" id="CHEBI:15377"/>
        <dbReference type="ChEBI" id="CHEBI:35247"/>
        <dbReference type="ChEBI" id="CHEBI:43474"/>
        <dbReference type="ChEBI" id="CHEBI:58680"/>
        <dbReference type="EC" id="3.1.3.3"/>
    </reaction>
</comment>
<dbReference type="InterPro" id="IPR023214">
    <property type="entry name" value="HAD_sf"/>
</dbReference>
<evidence type="ECO:0000256" key="1">
    <source>
        <dbReference type="ARBA" id="ARBA00022801"/>
    </source>
</evidence>
<comment type="catalytic activity">
    <reaction evidence="3">
        <text>O-phospho-L-serine + H2O = L-serine + phosphate</text>
        <dbReference type="Rhea" id="RHEA:21208"/>
        <dbReference type="ChEBI" id="CHEBI:15377"/>
        <dbReference type="ChEBI" id="CHEBI:33384"/>
        <dbReference type="ChEBI" id="CHEBI:43474"/>
        <dbReference type="ChEBI" id="CHEBI:57524"/>
        <dbReference type="EC" id="3.1.3.3"/>
    </reaction>
</comment>
<dbReference type="GO" id="GO:0006564">
    <property type="term" value="P:L-serine biosynthetic process"/>
    <property type="evidence" value="ECO:0007669"/>
    <property type="project" value="UniProtKB-UniRule"/>
</dbReference>
<dbReference type="SUPFAM" id="SSF56784">
    <property type="entry name" value="HAD-like"/>
    <property type="match status" value="1"/>
</dbReference>
<keyword evidence="3" id="KW-0718">Serine biosynthesis</keyword>
<comment type="function">
    <text evidence="3">Catalyzes the last step of the phosphorylated serine biosynthetic pathway, i.e. dephosphorylation of O-phospho-L-serine to form L-serine.</text>
</comment>
<dbReference type="PANTHER" id="PTHR46470:SF3">
    <property type="entry name" value="N-ACYLNEURAMINATE-9-PHOSPHATASE"/>
    <property type="match status" value="1"/>
</dbReference>
<dbReference type="Gene3D" id="1.20.120.710">
    <property type="entry name" value="Haloacid dehalogenase hydrolase-like domain"/>
    <property type="match status" value="1"/>
</dbReference>
<dbReference type="OrthoDB" id="9809962at2"/>
<comment type="pathway">
    <text evidence="3">Amino-acid biosynthesis; L-serine biosynthesis; L-serine from 3-phospho-D-glycerate: step 3/3.</text>
</comment>
<protein>
    <recommendedName>
        <fullName evidence="3">Phosphoserine phosphatase</fullName>
        <shortName evidence="3">PSP</shortName>
        <ecNumber evidence="3">3.1.3.3</ecNumber>
    </recommendedName>
</protein>
<comment type="cofactor">
    <cofactor evidence="3">
        <name>Mg(2+)</name>
        <dbReference type="ChEBI" id="CHEBI:18420"/>
    </cofactor>
    <cofactor evidence="3">
        <name>Co(2+)</name>
        <dbReference type="ChEBI" id="CHEBI:48828"/>
    </cofactor>
</comment>
<keyword evidence="3" id="KW-0170">Cobalt</keyword>
<dbReference type="Proteomes" id="UP000093482">
    <property type="component" value="Unassembled WGS sequence"/>
</dbReference>
<keyword evidence="5" id="KW-1185">Reference proteome</keyword>
<dbReference type="AlphaFoldDB" id="A0A1C0YFS6"/>
<dbReference type="EMBL" id="MATO01000064">
    <property type="protein sequence ID" value="OCS86011.1"/>
    <property type="molecule type" value="Genomic_DNA"/>
</dbReference>
<evidence type="ECO:0000256" key="2">
    <source>
        <dbReference type="ARBA" id="ARBA00022842"/>
    </source>
</evidence>
<dbReference type="InterPro" id="IPR036412">
    <property type="entry name" value="HAD-like_sf"/>
</dbReference>
<gene>
    <name evidence="4" type="ORF">A6K76_14865</name>
</gene>
<dbReference type="PANTHER" id="PTHR46470">
    <property type="entry name" value="N-ACYLNEURAMINATE-9-PHOSPHATASE"/>
    <property type="match status" value="1"/>
</dbReference>
<dbReference type="SFLD" id="SFLDG01129">
    <property type="entry name" value="C1.5:_HAD__Beta-PGM__Phosphata"/>
    <property type="match status" value="1"/>
</dbReference>
<dbReference type="EC" id="3.1.3.3" evidence="3"/>
<keyword evidence="2 3" id="KW-0460">Magnesium</keyword>
<comment type="similarity">
    <text evidence="3">Belongs to the HAD-like hydrolase superfamily.</text>
</comment>
<dbReference type="NCBIfam" id="TIGR01549">
    <property type="entry name" value="HAD-SF-IA-v1"/>
    <property type="match status" value="1"/>
</dbReference>
<evidence type="ECO:0000256" key="3">
    <source>
        <dbReference type="HAMAP-Rule" id="MF_02240"/>
    </source>
</evidence>
<sequence>MSINTVIFDLDDTLLFDKQSIQSAFDKTCEYAATKVDVDAKALEEATREAARALYSSYPTYDYTVMIGINPFEGMWGTFDDPTPQFQQMKDIVPSYRRDAWTQGLAKLGIDDAAFGAELGERFVEERKKHPYLYEDTYEVLNKLKGNYKLVLLTNGAPSLQNLKLEITPELVPYFDHIIISGDFGKGKPDASIFEHVCEVAGITAEEGIMVGDNLMTDILGSSRINMKNVWINREDKVNDTDVTPVYEVTSLTAFYELLETLK</sequence>
<keyword evidence="3" id="KW-0028">Amino-acid biosynthesis</keyword>
<dbReference type="Gene3D" id="3.40.50.1000">
    <property type="entry name" value="HAD superfamily/HAD-like"/>
    <property type="match status" value="1"/>
</dbReference>
<organism evidence="4 5">
    <name type="scientific">Caryophanon latum</name>
    <dbReference type="NCBI Taxonomy" id="33977"/>
    <lineage>
        <taxon>Bacteria</taxon>
        <taxon>Bacillati</taxon>
        <taxon>Bacillota</taxon>
        <taxon>Bacilli</taxon>
        <taxon>Bacillales</taxon>
        <taxon>Caryophanaceae</taxon>
        <taxon>Caryophanon</taxon>
    </lineage>
</organism>
<name>A0A1C0YFS6_9BACL</name>
<accession>A0A1C0YFS6</accession>
<dbReference type="InterPro" id="IPR051400">
    <property type="entry name" value="HAD-like_hydrolase"/>
</dbReference>
<reference evidence="4 5" key="1">
    <citation type="submission" date="2016-07" db="EMBL/GenBank/DDBJ databases">
        <title>Caryophanon latum genome sequencing.</title>
        <authorList>
            <person name="Verma A."/>
            <person name="Pal Y."/>
            <person name="Krishnamurthi S."/>
        </authorList>
    </citation>
    <scope>NUCLEOTIDE SEQUENCE [LARGE SCALE GENOMIC DNA]</scope>
    <source>
        <strain evidence="4 5">DSM 14151</strain>
    </source>
</reference>
<dbReference type="HAMAP" id="MF_02240">
    <property type="entry name" value="PSP"/>
    <property type="match status" value="1"/>
</dbReference>
<evidence type="ECO:0000313" key="4">
    <source>
        <dbReference type="EMBL" id="OCS86011.1"/>
    </source>
</evidence>
<dbReference type="SFLD" id="SFLDS00003">
    <property type="entry name" value="Haloacid_Dehalogenase"/>
    <property type="match status" value="1"/>
</dbReference>
<dbReference type="Pfam" id="PF00702">
    <property type="entry name" value="Hydrolase"/>
    <property type="match status" value="1"/>
</dbReference>
<evidence type="ECO:0000313" key="5">
    <source>
        <dbReference type="Proteomes" id="UP000093482"/>
    </source>
</evidence>
<keyword evidence="1 3" id="KW-0378">Hydrolase</keyword>
<comment type="caution">
    <text evidence="4">The sequence shown here is derived from an EMBL/GenBank/DDBJ whole genome shotgun (WGS) entry which is preliminary data.</text>
</comment>
<dbReference type="InterPro" id="IPR006439">
    <property type="entry name" value="HAD-SF_hydro_IA"/>
</dbReference>
<proteinExistence type="inferred from homology"/>
<dbReference type="InterPro" id="IPR044266">
    <property type="entry name" value="PSP_YsaA"/>
</dbReference>
<dbReference type="RefSeq" id="WP_066466212.1">
    <property type="nucleotide sequence ID" value="NZ_MATO01000064.1"/>
</dbReference>
<dbReference type="GO" id="GO:0036424">
    <property type="term" value="F:L-phosphoserine phosphatase activity"/>
    <property type="evidence" value="ECO:0007669"/>
    <property type="project" value="UniProtKB-UniRule"/>
</dbReference>